<dbReference type="Gene3D" id="3.40.630.30">
    <property type="match status" value="1"/>
</dbReference>
<dbReference type="PROSITE" id="PS51186">
    <property type="entry name" value="GNAT"/>
    <property type="match status" value="1"/>
</dbReference>
<dbReference type="AlphaFoldDB" id="A0A369BIL6"/>
<dbReference type="RefSeq" id="WP_114495989.1">
    <property type="nucleotide sequence ID" value="NZ_QPJW01000002.1"/>
</dbReference>
<reference evidence="2 3" key="1">
    <citation type="submission" date="2018-07" db="EMBL/GenBank/DDBJ databases">
        <title>Genomic Encyclopedia of Type Strains, Phase III (KMG-III): the genomes of soil and plant-associated and newly described type strains.</title>
        <authorList>
            <person name="Whitman W."/>
        </authorList>
    </citation>
    <scope>NUCLEOTIDE SEQUENCE [LARGE SCALE GENOMIC DNA]</scope>
    <source>
        <strain evidence="2 3">CECT 8333</strain>
    </source>
</reference>
<feature type="domain" description="N-acetyltransferase" evidence="1">
    <location>
        <begin position="8"/>
        <end position="169"/>
    </location>
</feature>
<dbReference type="InterPro" id="IPR000182">
    <property type="entry name" value="GNAT_dom"/>
</dbReference>
<protein>
    <submittedName>
        <fullName evidence="2">Acetyltransferase (GNAT) family protein</fullName>
    </submittedName>
</protein>
<proteinExistence type="predicted"/>
<sequence length="172" mass="19375">MSNIHFPITFEPMTRDRAAVLSRWTYEGIYSIYSMEDSDECISELMNGEYFLGIDPRRNEVIGYICSGNSARVPGGYPAGIYEHHDCLDIGLGLRPDLTGKGIGQSFLIEAMGFLSVRYAITSFQLVVAAFNERAIKVYERTGFRKGECFPSKVEDREIEFLAMKCLDDIGI</sequence>
<keyword evidence="3" id="KW-1185">Reference proteome</keyword>
<dbReference type="GO" id="GO:0016747">
    <property type="term" value="F:acyltransferase activity, transferring groups other than amino-acyl groups"/>
    <property type="evidence" value="ECO:0007669"/>
    <property type="project" value="InterPro"/>
</dbReference>
<evidence type="ECO:0000313" key="2">
    <source>
        <dbReference type="EMBL" id="RCX21429.1"/>
    </source>
</evidence>
<dbReference type="InterPro" id="IPR016181">
    <property type="entry name" value="Acyl_CoA_acyltransferase"/>
</dbReference>
<comment type="caution">
    <text evidence="2">The sequence shown here is derived from an EMBL/GenBank/DDBJ whole genome shotgun (WGS) entry which is preliminary data.</text>
</comment>
<evidence type="ECO:0000313" key="3">
    <source>
        <dbReference type="Proteomes" id="UP000253090"/>
    </source>
</evidence>
<dbReference type="OrthoDB" id="423921at2"/>
<organism evidence="2 3">
    <name type="scientific">Fontibacillus phaseoli</name>
    <dbReference type="NCBI Taxonomy" id="1416533"/>
    <lineage>
        <taxon>Bacteria</taxon>
        <taxon>Bacillati</taxon>
        <taxon>Bacillota</taxon>
        <taxon>Bacilli</taxon>
        <taxon>Bacillales</taxon>
        <taxon>Paenibacillaceae</taxon>
        <taxon>Fontibacillus</taxon>
    </lineage>
</organism>
<dbReference type="Proteomes" id="UP000253090">
    <property type="component" value="Unassembled WGS sequence"/>
</dbReference>
<accession>A0A369BIL6</accession>
<keyword evidence="2" id="KW-0808">Transferase</keyword>
<dbReference type="Pfam" id="PF00583">
    <property type="entry name" value="Acetyltransf_1"/>
    <property type="match status" value="1"/>
</dbReference>
<evidence type="ECO:0000259" key="1">
    <source>
        <dbReference type="PROSITE" id="PS51186"/>
    </source>
</evidence>
<name>A0A369BIL6_9BACL</name>
<gene>
    <name evidence="2" type="ORF">DFP94_102182</name>
</gene>
<dbReference type="SUPFAM" id="SSF55729">
    <property type="entry name" value="Acyl-CoA N-acyltransferases (Nat)"/>
    <property type="match status" value="1"/>
</dbReference>
<dbReference type="EMBL" id="QPJW01000002">
    <property type="protein sequence ID" value="RCX21429.1"/>
    <property type="molecule type" value="Genomic_DNA"/>
</dbReference>